<proteinExistence type="predicted"/>
<accession>A0A073K548</accession>
<evidence type="ECO:0000313" key="2">
    <source>
        <dbReference type="EMBL" id="KEK21680.1"/>
    </source>
</evidence>
<dbReference type="Gene3D" id="2.160.20.120">
    <property type="match status" value="1"/>
</dbReference>
<dbReference type="OrthoDB" id="2933134at2"/>
<dbReference type="Pfam" id="PF13349">
    <property type="entry name" value="DUF4097"/>
    <property type="match status" value="1"/>
</dbReference>
<comment type="caution">
    <text evidence="2">The sequence shown here is derived from an EMBL/GenBank/DDBJ whole genome shotgun (WGS) entry which is preliminary data.</text>
</comment>
<dbReference type="eggNOG" id="COG3595">
    <property type="taxonomic scope" value="Bacteria"/>
</dbReference>
<dbReference type="InterPro" id="IPR025164">
    <property type="entry name" value="Toastrack_DUF4097"/>
</dbReference>
<sequence length="266" mass="28226">MKKILLGAVACIVIGVIGISQTYSKTVDAVGKGDTEKVIKNEAIKNVEIDLDAGDVTIQKGDDSSFYVKQSGDVAKQKINVEEKGDTLKIQGKVKKGISFDFSFLSFGFKTPKVTVIVPERAYQELKVGSSAGEIEVSDVKSDHVTVATLGGDVELEKVTAKKVEGSTKAGSIKIKKGSGKVIAKTLSGEVDIIDHDAKYDVEASSTAGDVDIRLLEKPQDATISGKTYAGKVRIFKQEDRDVTIGNGSVKINGKTSAGDVTIEVN</sequence>
<reference evidence="2 3" key="1">
    <citation type="submission" date="2014-06" db="EMBL/GenBank/DDBJ databases">
        <title>Draft genome sequence of Bacillus gaemokensis JCM 15801 (MCCC 1A00707).</title>
        <authorList>
            <person name="Lai Q."/>
            <person name="Liu Y."/>
            <person name="Shao Z."/>
        </authorList>
    </citation>
    <scope>NUCLEOTIDE SEQUENCE [LARGE SCALE GENOMIC DNA]</scope>
    <source>
        <strain evidence="2 3">JCM 15801</strain>
    </source>
</reference>
<evidence type="ECO:0000259" key="1">
    <source>
        <dbReference type="Pfam" id="PF13349"/>
    </source>
</evidence>
<name>A0A073K548_9BACI</name>
<evidence type="ECO:0000313" key="3">
    <source>
        <dbReference type="Proteomes" id="UP000027778"/>
    </source>
</evidence>
<dbReference type="EMBL" id="JOTM01000069">
    <property type="protein sequence ID" value="KEK21680.1"/>
    <property type="molecule type" value="Genomic_DNA"/>
</dbReference>
<dbReference type="AlphaFoldDB" id="A0A073K548"/>
<dbReference type="RefSeq" id="WP_033678979.1">
    <property type="nucleotide sequence ID" value="NZ_JOTM01000069.1"/>
</dbReference>
<gene>
    <name evidence="2" type="ORF">BAGA_26610</name>
</gene>
<dbReference type="Proteomes" id="UP000027778">
    <property type="component" value="Unassembled WGS sequence"/>
</dbReference>
<protein>
    <submittedName>
        <fullName evidence="2">GNAT family acetyltraansferase</fullName>
    </submittedName>
</protein>
<dbReference type="STRING" id="574375.AZF08_27325"/>
<feature type="domain" description="DUF4097" evidence="1">
    <location>
        <begin position="44"/>
        <end position="164"/>
    </location>
</feature>
<keyword evidence="3" id="KW-1185">Reference proteome</keyword>
<organism evidence="2 3">
    <name type="scientific">Bacillus gaemokensis</name>
    <dbReference type="NCBI Taxonomy" id="574375"/>
    <lineage>
        <taxon>Bacteria</taxon>
        <taxon>Bacillati</taxon>
        <taxon>Bacillota</taxon>
        <taxon>Bacilli</taxon>
        <taxon>Bacillales</taxon>
        <taxon>Bacillaceae</taxon>
        <taxon>Bacillus</taxon>
        <taxon>Bacillus cereus group</taxon>
    </lineage>
</organism>